<comment type="caution">
    <text evidence="2">The sequence shown here is derived from an EMBL/GenBank/DDBJ whole genome shotgun (WGS) entry which is preliminary data.</text>
</comment>
<dbReference type="Pfam" id="PF14576">
    <property type="entry name" value="SEO_N"/>
    <property type="match status" value="1"/>
</dbReference>
<gene>
    <name evidence="2" type="ORF">OIU85_027111</name>
</gene>
<dbReference type="AlphaFoldDB" id="A0A9Q0NH55"/>
<dbReference type="InterPro" id="IPR039299">
    <property type="entry name" value="SEOA"/>
</dbReference>
<protein>
    <submittedName>
        <fullName evidence="2">PROTEIN SIEVE ELEMENT OCCLUSION A</fullName>
    </submittedName>
</protein>
<organism evidence="2 3">
    <name type="scientific">Salix viminalis</name>
    <name type="common">Common osier</name>
    <name type="synonym">Basket willow</name>
    <dbReference type="NCBI Taxonomy" id="40686"/>
    <lineage>
        <taxon>Eukaryota</taxon>
        <taxon>Viridiplantae</taxon>
        <taxon>Streptophyta</taxon>
        <taxon>Embryophyta</taxon>
        <taxon>Tracheophyta</taxon>
        <taxon>Spermatophyta</taxon>
        <taxon>Magnoliopsida</taxon>
        <taxon>eudicotyledons</taxon>
        <taxon>Gunneridae</taxon>
        <taxon>Pentapetalae</taxon>
        <taxon>rosids</taxon>
        <taxon>fabids</taxon>
        <taxon>Malpighiales</taxon>
        <taxon>Salicaceae</taxon>
        <taxon>Saliceae</taxon>
        <taxon>Salix</taxon>
    </lineage>
</organism>
<evidence type="ECO:0000313" key="2">
    <source>
        <dbReference type="EMBL" id="KAJ6669957.1"/>
    </source>
</evidence>
<dbReference type="EMBL" id="JAPFFL010000762">
    <property type="protein sequence ID" value="KAJ6669957.1"/>
    <property type="molecule type" value="Genomic_DNA"/>
</dbReference>
<sequence length="289" mass="32049">MASGLPLRHPRPKVLIASRQAIKSDRGGMLTMSDDNVMIKQIVGTHAPDGREVDVKPLLHLVEDILKRATLQIDTSLTEYAELEDKTHDQVNFVSMLNALSYTIDRISCEIAYKALGGTDAHATTVSIFNILASYSWDAKLVLTMAAFALNYGEFWLLAQIYSSNQLAKSMAILKQLPSIMENLGPLKARFDALNNVIKLMMDITRCVVEFKDLPTSYISQEVPALSTAMAHIPTAVYWTLRSVVACAAQITTITTMGHEFSVSTTEAWELSTLAHKLNNILEHLKKQL</sequence>
<evidence type="ECO:0000313" key="3">
    <source>
        <dbReference type="Proteomes" id="UP001151529"/>
    </source>
</evidence>
<name>A0A9Q0NH55_SALVM</name>
<keyword evidence="3" id="KW-1185">Reference proteome</keyword>
<dbReference type="PANTHER" id="PTHR33232:SF9">
    <property type="entry name" value="PROTEIN SIEVE ELEMENT OCCLUSION B"/>
    <property type="match status" value="1"/>
</dbReference>
<feature type="non-terminal residue" evidence="2">
    <location>
        <position position="289"/>
    </location>
</feature>
<proteinExistence type="predicted"/>
<reference evidence="2 3" key="1">
    <citation type="journal article" date="2023" name="Int. J. Mol. Sci.">
        <title>De Novo Assembly and Annotation of 11 Diverse Shrub Willow (Salix) Genomes Reveals Novel Gene Organization in Sex-Linked Regions.</title>
        <authorList>
            <person name="Hyden B."/>
            <person name="Feng K."/>
            <person name="Yates T.B."/>
            <person name="Jawdy S."/>
            <person name="Cereghino C."/>
            <person name="Smart L.B."/>
            <person name="Muchero W."/>
        </authorList>
    </citation>
    <scope>NUCLEOTIDE SEQUENCE [LARGE SCALE GENOMIC DNA]</scope>
    <source>
        <tissue evidence="2">Shoot tip</tissue>
    </source>
</reference>
<dbReference type="GO" id="GO:0010088">
    <property type="term" value="P:phloem development"/>
    <property type="evidence" value="ECO:0007669"/>
    <property type="project" value="InterPro"/>
</dbReference>
<feature type="domain" description="Sieve element occlusion N-terminal" evidence="1">
    <location>
        <begin position="33"/>
        <end position="289"/>
    </location>
</feature>
<accession>A0A9Q0NH55</accession>
<evidence type="ECO:0000259" key="1">
    <source>
        <dbReference type="Pfam" id="PF14576"/>
    </source>
</evidence>
<dbReference type="InterPro" id="IPR027942">
    <property type="entry name" value="SEO_N"/>
</dbReference>
<dbReference type="OrthoDB" id="1729979at2759"/>
<dbReference type="PANTHER" id="PTHR33232">
    <property type="entry name" value="PROTEIN SIEVE ELEMENT OCCLUSION B-LIKE"/>
    <property type="match status" value="1"/>
</dbReference>
<dbReference type="Proteomes" id="UP001151529">
    <property type="component" value="Unassembled WGS sequence"/>
</dbReference>